<dbReference type="InterPro" id="IPR013154">
    <property type="entry name" value="ADH-like_N"/>
</dbReference>
<dbReference type="InterPro" id="IPR036291">
    <property type="entry name" value="NAD(P)-bd_dom_sf"/>
</dbReference>
<dbReference type="SUPFAM" id="SSF50129">
    <property type="entry name" value="GroES-like"/>
    <property type="match status" value="1"/>
</dbReference>
<dbReference type="SMART" id="SM00829">
    <property type="entry name" value="PKS_ER"/>
    <property type="match status" value="1"/>
</dbReference>
<dbReference type="EMBL" id="BCMF01000010">
    <property type="protein sequence ID" value="GAX00047.1"/>
    <property type="molecule type" value="Genomic_DNA"/>
</dbReference>
<dbReference type="AlphaFoldDB" id="A0A1Z5IE71"/>
<dbReference type="GO" id="GO:0008270">
    <property type="term" value="F:zinc ion binding"/>
    <property type="evidence" value="ECO:0007669"/>
    <property type="project" value="InterPro"/>
</dbReference>
<dbReference type="InterPro" id="IPR011032">
    <property type="entry name" value="GroES-like_sf"/>
</dbReference>
<dbReference type="PANTHER" id="PTHR44013:SF1">
    <property type="entry name" value="ZINC-TYPE ALCOHOL DEHYDROGENASE-LIKE PROTEIN C16A3.02C"/>
    <property type="match status" value="1"/>
</dbReference>
<reference evidence="2 3" key="1">
    <citation type="submission" date="2015-11" db="EMBL/GenBank/DDBJ databases">
        <title>Draft genome sequences of new species of the genus Lactobacillus isolated from orchardgrass silage.</title>
        <authorList>
            <person name="Tohno M."/>
            <person name="Tanizawa Y."/>
            <person name="Arita M."/>
        </authorList>
    </citation>
    <scope>NUCLEOTIDE SEQUENCE [LARGE SCALE GENOMIC DNA]</scope>
    <source>
        <strain evidence="2 3">IWT30</strain>
    </source>
</reference>
<evidence type="ECO:0000313" key="3">
    <source>
        <dbReference type="Proteomes" id="UP000198374"/>
    </source>
</evidence>
<keyword evidence="3" id="KW-1185">Reference proteome</keyword>
<dbReference type="GO" id="GO:0016491">
    <property type="term" value="F:oxidoreductase activity"/>
    <property type="evidence" value="ECO:0007669"/>
    <property type="project" value="InterPro"/>
</dbReference>
<dbReference type="OrthoDB" id="9792162at2"/>
<dbReference type="InterPro" id="IPR052733">
    <property type="entry name" value="Chloroplast_QOR"/>
</dbReference>
<proteinExistence type="predicted"/>
<dbReference type="Gene3D" id="3.90.180.10">
    <property type="entry name" value="Medium-chain alcohol dehydrogenases, catalytic domain"/>
    <property type="match status" value="1"/>
</dbReference>
<dbReference type="Pfam" id="PF13602">
    <property type="entry name" value="ADH_zinc_N_2"/>
    <property type="match status" value="1"/>
</dbReference>
<gene>
    <name evidence="2" type="primary">qor_5</name>
    <name evidence="2" type="ORF">IWT30_02026</name>
</gene>
<dbReference type="Pfam" id="PF08240">
    <property type="entry name" value="ADH_N"/>
    <property type="match status" value="1"/>
</dbReference>
<protein>
    <submittedName>
        <fullName evidence="2">NADPH:quinone reductase</fullName>
    </submittedName>
</protein>
<evidence type="ECO:0000313" key="2">
    <source>
        <dbReference type="EMBL" id="GAX00047.1"/>
    </source>
</evidence>
<sequence length="308" mass="33051">MKAIVIDRFGDAQELHEAEIPVPRIDSDEVLVKMVATSVNPIDWRTRNGTRAGWGFPLLLGMDVSGVIAEVGSNVHRFKVGDAVIARPDNRGTYAEYVAVREDKLALKPATISFEEGAAIPLAGTIAYQVIVQQLAVGKGDKVLVQGGAGGVGLFAIQIAKARGAYVATTASTENHALLRSLGADEVIDYHQTKYTDVLHDYDGVFDTMDDIDNGLKILKPTGRLISIAGQPSFTQQNGHPSARHWRMHPNGQDTAAVAELVATGKVKVIIDSEYPLTTAGLRAAHIRSESHHAHGKIVITIADSPVK</sequence>
<comment type="caution">
    <text evidence="2">The sequence shown here is derived from an EMBL/GenBank/DDBJ whole genome shotgun (WGS) entry which is preliminary data.</text>
</comment>
<evidence type="ECO:0000259" key="1">
    <source>
        <dbReference type="SMART" id="SM00829"/>
    </source>
</evidence>
<dbReference type="Proteomes" id="UP000198374">
    <property type="component" value="Unassembled WGS sequence"/>
</dbReference>
<dbReference type="Gene3D" id="3.40.50.720">
    <property type="entry name" value="NAD(P)-binding Rossmann-like Domain"/>
    <property type="match status" value="1"/>
</dbReference>
<dbReference type="InterPro" id="IPR002364">
    <property type="entry name" value="Quin_OxRdtase/zeta-crystal_CS"/>
</dbReference>
<dbReference type="InterPro" id="IPR020843">
    <property type="entry name" value="ER"/>
</dbReference>
<dbReference type="SUPFAM" id="SSF51735">
    <property type="entry name" value="NAD(P)-binding Rossmann-fold domains"/>
    <property type="match status" value="1"/>
</dbReference>
<accession>A0A1Z5IE71</accession>
<dbReference type="RefSeq" id="WP_089109823.1">
    <property type="nucleotide sequence ID" value="NZ_BCMF01000010.1"/>
</dbReference>
<dbReference type="PANTHER" id="PTHR44013">
    <property type="entry name" value="ZINC-TYPE ALCOHOL DEHYDROGENASE-LIKE PROTEIN C16A3.02C"/>
    <property type="match status" value="1"/>
</dbReference>
<dbReference type="PROSITE" id="PS01162">
    <property type="entry name" value="QOR_ZETA_CRYSTAL"/>
    <property type="match status" value="1"/>
</dbReference>
<feature type="domain" description="Enoyl reductase (ER)" evidence="1">
    <location>
        <begin position="10"/>
        <end position="300"/>
    </location>
</feature>
<dbReference type="CDD" id="cd05289">
    <property type="entry name" value="MDR_like_2"/>
    <property type="match status" value="1"/>
</dbReference>
<name>A0A1Z5IE71_9LACO</name>
<organism evidence="2 3">
    <name type="scientific">Secundilactobacillus mixtipabuli</name>
    <dbReference type="NCBI Taxonomy" id="1435342"/>
    <lineage>
        <taxon>Bacteria</taxon>
        <taxon>Bacillati</taxon>
        <taxon>Bacillota</taxon>
        <taxon>Bacilli</taxon>
        <taxon>Lactobacillales</taxon>
        <taxon>Lactobacillaceae</taxon>
        <taxon>Secundilactobacillus</taxon>
    </lineage>
</organism>